<evidence type="ECO:0000256" key="3">
    <source>
        <dbReference type="ARBA" id="ARBA00022475"/>
    </source>
</evidence>
<gene>
    <name evidence="10" type="ORF">HLA99_07400</name>
</gene>
<dbReference type="CDD" id="cd06261">
    <property type="entry name" value="TM_PBP2"/>
    <property type="match status" value="1"/>
</dbReference>
<keyword evidence="11" id="KW-1185">Reference proteome</keyword>
<dbReference type="GO" id="GO:0005886">
    <property type="term" value="C:plasma membrane"/>
    <property type="evidence" value="ECO:0007669"/>
    <property type="project" value="UniProtKB-SubCell"/>
</dbReference>
<sequence>MTAIVEIPKTEAPKSRRSQRRAERLAEPKKKANPLVHILLVVACVVWIVPALGLLVASFRTAQATNQSGWWTAFVPPWDFTFDNYIFVLERAGIWTAFLNSFYITIPATVLVTMVAGFAAYAFAWMKFPGRDFIFLVMVGLLVVPLQVTLIPVLSLFRGTELAGSFLALWLAHTGYGLPFAVYLLRNYIGGLPGSVFEAAEIDGAGHATIFFRLVIPMSVPALASLVIFQFLWVWNDLLVALVFLGPVPQNLPLPVTLANLTTNFGGNWQFVTAAAFISMAVPLLVFFLLQRFFVQGVTAGSVKG</sequence>
<dbReference type="PANTHER" id="PTHR43744">
    <property type="entry name" value="ABC TRANSPORTER PERMEASE PROTEIN MG189-RELATED-RELATED"/>
    <property type="match status" value="1"/>
</dbReference>
<dbReference type="InterPro" id="IPR035906">
    <property type="entry name" value="MetI-like_sf"/>
</dbReference>
<evidence type="ECO:0000256" key="7">
    <source>
        <dbReference type="RuleBase" id="RU363032"/>
    </source>
</evidence>
<comment type="similarity">
    <text evidence="7">Belongs to the binding-protein-dependent transport system permease family.</text>
</comment>
<keyword evidence="6 7" id="KW-0472">Membrane</keyword>
<keyword evidence="5 7" id="KW-1133">Transmembrane helix</keyword>
<dbReference type="PROSITE" id="PS50928">
    <property type="entry name" value="ABC_TM1"/>
    <property type="match status" value="1"/>
</dbReference>
<evidence type="ECO:0000256" key="6">
    <source>
        <dbReference type="ARBA" id="ARBA00023136"/>
    </source>
</evidence>
<dbReference type="EMBL" id="JABEMB010000007">
    <property type="protein sequence ID" value="NNH03671.1"/>
    <property type="molecule type" value="Genomic_DNA"/>
</dbReference>
<feature type="transmembrane region" description="Helical" evidence="7">
    <location>
        <begin position="268"/>
        <end position="290"/>
    </location>
</feature>
<feature type="domain" description="ABC transmembrane type-1" evidence="9">
    <location>
        <begin position="98"/>
        <end position="290"/>
    </location>
</feature>
<evidence type="ECO:0000256" key="1">
    <source>
        <dbReference type="ARBA" id="ARBA00004651"/>
    </source>
</evidence>
<feature type="transmembrane region" description="Helical" evidence="7">
    <location>
        <begin position="35"/>
        <end position="59"/>
    </location>
</feature>
<proteinExistence type="inferred from homology"/>
<dbReference type="SUPFAM" id="SSF161098">
    <property type="entry name" value="MetI-like"/>
    <property type="match status" value="1"/>
</dbReference>
<organism evidence="10 11">
    <name type="scientific">Microbacterium ulmi</name>
    <dbReference type="NCBI Taxonomy" id="179095"/>
    <lineage>
        <taxon>Bacteria</taxon>
        <taxon>Bacillati</taxon>
        <taxon>Actinomycetota</taxon>
        <taxon>Actinomycetes</taxon>
        <taxon>Micrococcales</taxon>
        <taxon>Microbacteriaceae</taxon>
        <taxon>Microbacterium</taxon>
    </lineage>
</organism>
<dbReference type="Gene3D" id="1.10.3720.10">
    <property type="entry name" value="MetI-like"/>
    <property type="match status" value="1"/>
</dbReference>
<feature type="transmembrane region" description="Helical" evidence="7">
    <location>
        <begin position="102"/>
        <end position="126"/>
    </location>
</feature>
<name>A0A7Y2PYS3_9MICO</name>
<comment type="caution">
    <text evidence="10">The sequence shown here is derived from an EMBL/GenBank/DDBJ whole genome shotgun (WGS) entry which is preliminary data.</text>
</comment>
<dbReference type="InterPro" id="IPR000515">
    <property type="entry name" value="MetI-like"/>
</dbReference>
<feature type="transmembrane region" description="Helical" evidence="7">
    <location>
        <begin position="163"/>
        <end position="185"/>
    </location>
</feature>
<feature type="region of interest" description="Disordered" evidence="8">
    <location>
        <begin position="1"/>
        <end position="26"/>
    </location>
</feature>
<dbReference type="RefSeq" id="WP_167035186.1">
    <property type="nucleotide sequence ID" value="NZ_BAAANA010000002.1"/>
</dbReference>
<keyword evidence="4 7" id="KW-0812">Transmembrane</keyword>
<evidence type="ECO:0000256" key="2">
    <source>
        <dbReference type="ARBA" id="ARBA00022448"/>
    </source>
</evidence>
<evidence type="ECO:0000259" key="9">
    <source>
        <dbReference type="PROSITE" id="PS50928"/>
    </source>
</evidence>
<comment type="subcellular location">
    <subcellularLocation>
        <location evidence="1 7">Cell membrane</location>
        <topology evidence="1 7">Multi-pass membrane protein</topology>
    </subcellularLocation>
</comment>
<keyword evidence="2 7" id="KW-0813">Transport</keyword>
<evidence type="ECO:0000256" key="5">
    <source>
        <dbReference type="ARBA" id="ARBA00022989"/>
    </source>
</evidence>
<dbReference type="AlphaFoldDB" id="A0A7Y2PYS3"/>
<evidence type="ECO:0000313" key="10">
    <source>
        <dbReference type="EMBL" id="NNH03671.1"/>
    </source>
</evidence>
<dbReference type="Pfam" id="PF00528">
    <property type="entry name" value="BPD_transp_1"/>
    <property type="match status" value="1"/>
</dbReference>
<evidence type="ECO:0000313" key="11">
    <source>
        <dbReference type="Proteomes" id="UP000543598"/>
    </source>
</evidence>
<dbReference type="GO" id="GO:0055085">
    <property type="term" value="P:transmembrane transport"/>
    <property type="evidence" value="ECO:0007669"/>
    <property type="project" value="InterPro"/>
</dbReference>
<dbReference type="PANTHER" id="PTHR43744:SF4">
    <property type="entry name" value="OSMOPROTECTIVE COMPOUNDS UPTAKE PERMEASE PROTEIN GGTD"/>
    <property type="match status" value="1"/>
</dbReference>
<keyword evidence="3" id="KW-1003">Cell membrane</keyword>
<accession>A0A7Y2PYS3</accession>
<feature type="compositionally biased region" description="Basic and acidic residues" evidence="8">
    <location>
        <begin position="8"/>
        <end position="26"/>
    </location>
</feature>
<evidence type="ECO:0000256" key="8">
    <source>
        <dbReference type="SAM" id="MobiDB-lite"/>
    </source>
</evidence>
<protein>
    <submittedName>
        <fullName evidence="10">Carbohydrate ABC transporter permease</fullName>
    </submittedName>
</protein>
<evidence type="ECO:0000256" key="4">
    <source>
        <dbReference type="ARBA" id="ARBA00022692"/>
    </source>
</evidence>
<dbReference type="Proteomes" id="UP000543598">
    <property type="component" value="Unassembled WGS sequence"/>
</dbReference>
<reference evidence="10 11" key="1">
    <citation type="submission" date="2020-05" db="EMBL/GenBank/DDBJ databases">
        <title>MicrobeNet Type strains.</title>
        <authorList>
            <person name="Nicholson A.C."/>
        </authorList>
    </citation>
    <scope>NUCLEOTIDE SEQUENCE [LARGE SCALE GENOMIC DNA]</scope>
    <source>
        <strain evidence="10 11">JCM 14282</strain>
    </source>
</reference>
<feature type="transmembrane region" description="Helical" evidence="7">
    <location>
        <begin position="133"/>
        <end position="157"/>
    </location>
</feature>